<dbReference type="EC" id="2.7.1.148" evidence="2 10"/>
<keyword evidence="14" id="KW-1185">Reference proteome</keyword>
<evidence type="ECO:0000313" key="14">
    <source>
        <dbReference type="Proteomes" id="UP001163726"/>
    </source>
</evidence>
<evidence type="ECO:0000256" key="8">
    <source>
        <dbReference type="ARBA" id="ARBA00023229"/>
    </source>
</evidence>
<dbReference type="PANTHER" id="PTHR43527:SF2">
    <property type="entry name" value="4-DIPHOSPHOCYTIDYL-2-C-METHYL-D-ERYTHRITOL KINASE, CHLOROPLASTIC"/>
    <property type="match status" value="1"/>
</dbReference>
<dbReference type="InterPro" id="IPR013750">
    <property type="entry name" value="GHMP_kinase_C_dom"/>
</dbReference>
<dbReference type="PANTHER" id="PTHR43527">
    <property type="entry name" value="4-DIPHOSPHOCYTIDYL-2-C-METHYL-D-ERYTHRITOL KINASE, CHLOROPLASTIC"/>
    <property type="match status" value="1"/>
</dbReference>
<feature type="active site" evidence="10">
    <location>
        <position position="12"/>
    </location>
</feature>
<keyword evidence="4 10" id="KW-0808">Transferase</keyword>
<dbReference type="InterPro" id="IPR036554">
    <property type="entry name" value="GHMP_kinase_C_sf"/>
</dbReference>
<comment type="similarity">
    <text evidence="1 10">Belongs to the GHMP kinase family. IspE subfamily.</text>
</comment>
<comment type="function">
    <text evidence="10">Catalyzes the phosphorylation of the position 2 hydroxy group of 4-diphosphocytidyl-2C-methyl-D-erythritol.</text>
</comment>
<evidence type="ECO:0000256" key="2">
    <source>
        <dbReference type="ARBA" id="ARBA00012052"/>
    </source>
</evidence>
<evidence type="ECO:0000256" key="6">
    <source>
        <dbReference type="ARBA" id="ARBA00022777"/>
    </source>
</evidence>
<dbReference type="Pfam" id="PF00288">
    <property type="entry name" value="GHMP_kinases_N"/>
    <property type="match status" value="1"/>
</dbReference>
<dbReference type="EMBL" id="CP109965">
    <property type="protein sequence ID" value="WAJ71325.1"/>
    <property type="molecule type" value="Genomic_DNA"/>
</dbReference>
<feature type="active site" evidence="10">
    <location>
        <position position="137"/>
    </location>
</feature>
<feature type="domain" description="GHMP kinase N-terminal" evidence="11">
    <location>
        <begin position="67"/>
        <end position="144"/>
    </location>
</feature>
<sequence>MKTELSCLSPAKINWFLHITGQRENGYHELQTLFQFVSLADQMHFKLTQDNEIKLTGDLLNLSPKENLIYKAAKILQPLVKNNFGVEISVQKNIPTGAGLGGGSSNCATTLLVLNKLWQLNLSLKALTEIGVKLGADVPVFVQGQTAFAQGIGEFLYPTQVQPQTLLLAIPKNCHISTQAIFADKALPRNTSKIDFAQYSFEKTHNDFESIAKARFPLVAKTLNWLIEYAPSRMTGSGACCFALFENKKQAEEIANNAPQGIQTYVVDTLNLSPVHALLAEQF</sequence>
<evidence type="ECO:0000256" key="3">
    <source>
        <dbReference type="ARBA" id="ARBA00017473"/>
    </source>
</evidence>
<evidence type="ECO:0000256" key="4">
    <source>
        <dbReference type="ARBA" id="ARBA00022679"/>
    </source>
</evidence>
<feature type="domain" description="GHMP kinase C-terminal" evidence="12">
    <location>
        <begin position="196"/>
        <end position="258"/>
    </location>
</feature>
<keyword evidence="8 10" id="KW-0414">Isoprene biosynthesis</keyword>
<keyword evidence="6 10" id="KW-0418">Kinase</keyword>
<keyword evidence="7 10" id="KW-0067">ATP-binding</keyword>
<organism evidence="13 14">
    <name type="scientific">Catenovulum adriaticum</name>
    <dbReference type="NCBI Taxonomy" id="2984846"/>
    <lineage>
        <taxon>Bacteria</taxon>
        <taxon>Pseudomonadati</taxon>
        <taxon>Pseudomonadota</taxon>
        <taxon>Gammaproteobacteria</taxon>
        <taxon>Alteromonadales</taxon>
        <taxon>Alteromonadaceae</taxon>
        <taxon>Catenovulum</taxon>
    </lineage>
</organism>
<evidence type="ECO:0000256" key="5">
    <source>
        <dbReference type="ARBA" id="ARBA00022741"/>
    </source>
</evidence>
<proteinExistence type="inferred from homology"/>
<evidence type="ECO:0000256" key="7">
    <source>
        <dbReference type="ARBA" id="ARBA00022840"/>
    </source>
</evidence>
<dbReference type="Pfam" id="PF08544">
    <property type="entry name" value="GHMP_kinases_C"/>
    <property type="match status" value="1"/>
</dbReference>
<dbReference type="PIRSF" id="PIRSF010376">
    <property type="entry name" value="IspE"/>
    <property type="match status" value="1"/>
</dbReference>
<evidence type="ECO:0000256" key="1">
    <source>
        <dbReference type="ARBA" id="ARBA00009684"/>
    </source>
</evidence>
<evidence type="ECO:0000256" key="9">
    <source>
        <dbReference type="ARBA" id="ARBA00032554"/>
    </source>
</evidence>
<dbReference type="SUPFAM" id="SSF55060">
    <property type="entry name" value="GHMP Kinase, C-terminal domain"/>
    <property type="match status" value="1"/>
</dbReference>
<dbReference type="NCBIfam" id="TIGR00154">
    <property type="entry name" value="ispE"/>
    <property type="match status" value="1"/>
</dbReference>
<dbReference type="RefSeq" id="WP_268075801.1">
    <property type="nucleotide sequence ID" value="NZ_CP109965.1"/>
</dbReference>
<dbReference type="Proteomes" id="UP001163726">
    <property type="component" value="Chromosome"/>
</dbReference>
<evidence type="ECO:0000313" key="13">
    <source>
        <dbReference type="EMBL" id="WAJ71325.1"/>
    </source>
</evidence>
<protein>
    <recommendedName>
        <fullName evidence="3 10">4-diphosphocytidyl-2-C-methyl-D-erythritol kinase</fullName>
        <shortName evidence="10">CMK</shortName>
        <ecNumber evidence="2 10">2.7.1.148</ecNumber>
    </recommendedName>
    <alternativeName>
        <fullName evidence="9 10">4-(cytidine-5'-diphospho)-2-C-methyl-D-erythritol kinase</fullName>
    </alternativeName>
</protein>
<gene>
    <name evidence="10 13" type="primary">ispE</name>
    <name evidence="13" type="ORF">OLW01_05875</name>
</gene>
<evidence type="ECO:0000259" key="11">
    <source>
        <dbReference type="Pfam" id="PF00288"/>
    </source>
</evidence>
<keyword evidence="5 10" id="KW-0547">Nucleotide-binding</keyword>
<dbReference type="InterPro" id="IPR004424">
    <property type="entry name" value="IspE"/>
</dbReference>
<feature type="binding site" evidence="10">
    <location>
        <begin position="95"/>
        <end position="105"/>
    </location>
    <ligand>
        <name>ATP</name>
        <dbReference type="ChEBI" id="CHEBI:30616"/>
    </ligand>
</feature>
<dbReference type="Gene3D" id="3.30.70.890">
    <property type="entry name" value="GHMP kinase, C-terminal domain"/>
    <property type="match status" value="1"/>
</dbReference>
<reference evidence="13" key="1">
    <citation type="submission" date="2022-10" db="EMBL/GenBank/DDBJ databases">
        <title>Catenovulum adriacola sp. nov. isolated in the Harbour of Susak.</title>
        <authorList>
            <person name="Schoch T."/>
            <person name="Reich S.J."/>
            <person name="Stoeferle S."/>
            <person name="Flaiz M."/>
            <person name="Kazda M."/>
            <person name="Riedel C.U."/>
            <person name="Duerre P."/>
        </authorList>
    </citation>
    <scope>NUCLEOTIDE SEQUENCE</scope>
    <source>
        <strain evidence="13">TS8</strain>
    </source>
</reference>
<comment type="catalytic activity">
    <reaction evidence="10">
        <text>4-CDP-2-C-methyl-D-erythritol + ATP = 4-CDP-2-C-methyl-D-erythritol 2-phosphate + ADP + H(+)</text>
        <dbReference type="Rhea" id="RHEA:18437"/>
        <dbReference type="ChEBI" id="CHEBI:15378"/>
        <dbReference type="ChEBI" id="CHEBI:30616"/>
        <dbReference type="ChEBI" id="CHEBI:57823"/>
        <dbReference type="ChEBI" id="CHEBI:57919"/>
        <dbReference type="ChEBI" id="CHEBI:456216"/>
        <dbReference type="EC" id="2.7.1.148"/>
    </reaction>
</comment>
<comment type="pathway">
    <text evidence="10">Isoprenoid biosynthesis; isopentenyl diphosphate biosynthesis via DXP pathway; isopentenyl diphosphate from 1-deoxy-D-xylulose 5-phosphate: step 3/6.</text>
</comment>
<dbReference type="SUPFAM" id="SSF54211">
    <property type="entry name" value="Ribosomal protein S5 domain 2-like"/>
    <property type="match status" value="1"/>
</dbReference>
<dbReference type="Gene3D" id="3.30.230.10">
    <property type="match status" value="1"/>
</dbReference>
<dbReference type="HAMAP" id="MF_00061">
    <property type="entry name" value="IspE"/>
    <property type="match status" value="1"/>
</dbReference>
<accession>A0ABY7APT0</accession>
<dbReference type="InterPro" id="IPR020568">
    <property type="entry name" value="Ribosomal_Su5_D2-typ_SF"/>
</dbReference>
<dbReference type="GO" id="GO:0050515">
    <property type="term" value="F:4-(cytidine 5'-diphospho)-2-C-methyl-D-erythritol kinase activity"/>
    <property type="evidence" value="ECO:0007669"/>
    <property type="project" value="UniProtKB-EC"/>
</dbReference>
<dbReference type="InterPro" id="IPR014721">
    <property type="entry name" value="Ribsml_uS5_D2-typ_fold_subgr"/>
</dbReference>
<evidence type="ECO:0000256" key="10">
    <source>
        <dbReference type="HAMAP-Rule" id="MF_00061"/>
    </source>
</evidence>
<dbReference type="InterPro" id="IPR006204">
    <property type="entry name" value="GHMP_kinase_N_dom"/>
</dbReference>
<name>A0ABY7APT0_9ALTE</name>
<evidence type="ECO:0000259" key="12">
    <source>
        <dbReference type="Pfam" id="PF08544"/>
    </source>
</evidence>